<feature type="compositionally biased region" description="Acidic residues" evidence="3">
    <location>
        <begin position="434"/>
        <end position="443"/>
    </location>
</feature>
<dbReference type="OrthoDB" id="497380at2759"/>
<feature type="region of interest" description="Disordered" evidence="3">
    <location>
        <begin position="418"/>
        <end position="529"/>
    </location>
</feature>
<dbReference type="STRING" id="3055.A0A2K3D4N6"/>
<feature type="compositionally biased region" description="Basic residues" evidence="3">
    <location>
        <begin position="464"/>
        <end position="473"/>
    </location>
</feature>
<dbReference type="GO" id="GO:0006417">
    <property type="term" value="P:regulation of translation"/>
    <property type="evidence" value="ECO:0000318"/>
    <property type="project" value="GO_Central"/>
</dbReference>
<dbReference type="InterPro" id="IPR016024">
    <property type="entry name" value="ARM-type_fold"/>
</dbReference>
<dbReference type="KEGG" id="cre:CHLRE_12g528950v5"/>
<evidence type="ECO:0000256" key="3">
    <source>
        <dbReference type="SAM" id="MobiDB-lite"/>
    </source>
</evidence>
<dbReference type="EMBL" id="CM008973">
    <property type="protein sequence ID" value="PNW75494.1"/>
    <property type="molecule type" value="Genomic_DNA"/>
</dbReference>
<feature type="compositionally biased region" description="Low complexity" evidence="3">
    <location>
        <begin position="744"/>
        <end position="761"/>
    </location>
</feature>
<dbReference type="FunCoup" id="A0A2K3D4N6">
    <property type="interactions" value="1496"/>
</dbReference>
<dbReference type="SMR" id="A0A2K3D4N6"/>
<dbReference type="InParanoid" id="A0A2K3D4N6"/>
<feature type="region of interest" description="Disordered" evidence="3">
    <location>
        <begin position="1"/>
        <end position="65"/>
    </location>
</feature>
<name>A0A2K3D4N6_CHLRE</name>
<organism evidence="5 6">
    <name type="scientific">Chlamydomonas reinhardtii</name>
    <name type="common">Chlamydomonas smithii</name>
    <dbReference type="NCBI Taxonomy" id="3055"/>
    <lineage>
        <taxon>Eukaryota</taxon>
        <taxon>Viridiplantae</taxon>
        <taxon>Chlorophyta</taxon>
        <taxon>core chlorophytes</taxon>
        <taxon>Chlorophyceae</taxon>
        <taxon>CS clade</taxon>
        <taxon>Chlamydomonadales</taxon>
        <taxon>Chlamydomonadaceae</taxon>
        <taxon>Chlamydomonas</taxon>
    </lineage>
</organism>
<feature type="repeat" description="Pumilio" evidence="2">
    <location>
        <begin position="112"/>
        <end position="147"/>
    </location>
</feature>
<gene>
    <name evidence="5" type="ORF">CHLRE_12g528950v5</name>
</gene>
<dbReference type="GO" id="GO:0005730">
    <property type="term" value="C:nucleolus"/>
    <property type="evidence" value="ECO:0000318"/>
    <property type="project" value="GO_Central"/>
</dbReference>
<reference evidence="5 6" key="1">
    <citation type="journal article" date="2007" name="Science">
        <title>The Chlamydomonas genome reveals the evolution of key animal and plant functions.</title>
        <authorList>
            <person name="Merchant S.S."/>
            <person name="Prochnik S.E."/>
            <person name="Vallon O."/>
            <person name="Harris E.H."/>
            <person name="Karpowicz S.J."/>
            <person name="Witman G.B."/>
            <person name="Terry A."/>
            <person name="Salamov A."/>
            <person name="Fritz-Laylin L.K."/>
            <person name="Marechal-Drouard L."/>
            <person name="Marshall W.F."/>
            <person name="Qu L.H."/>
            <person name="Nelson D.R."/>
            <person name="Sanderfoot A.A."/>
            <person name="Spalding M.H."/>
            <person name="Kapitonov V.V."/>
            <person name="Ren Q."/>
            <person name="Ferris P."/>
            <person name="Lindquist E."/>
            <person name="Shapiro H."/>
            <person name="Lucas S.M."/>
            <person name="Grimwood J."/>
            <person name="Schmutz J."/>
            <person name="Cardol P."/>
            <person name="Cerutti H."/>
            <person name="Chanfreau G."/>
            <person name="Chen C.L."/>
            <person name="Cognat V."/>
            <person name="Croft M.T."/>
            <person name="Dent R."/>
            <person name="Dutcher S."/>
            <person name="Fernandez E."/>
            <person name="Fukuzawa H."/>
            <person name="Gonzalez-Ballester D."/>
            <person name="Gonzalez-Halphen D."/>
            <person name="Hallmann A."/>
            <person name="Hanikenne M."/>
            <person name="Hippler M."/>
            <person name="Inwood W."/>
            <person name="Jabbari K."/>
            <person name="Kalanon M."/>
            <person name="Kuras R."/>
            <person name="Lefebvre P.A."/>
            <person name="Lemaire S.D."/>
            <person name="Lobanov A.V."/>
            <person name="Lohr M."/>
            <person name="Manuell A."/>
            <person name="Meier I."/>
            <person name="Mets L."/>
            <person name="Mittag M."/>
            <person name="Mittelmeier T."/>
            <person name="Moroney J.V."/>
            <person name="Moseley J."/>
            <person name="Napoli C."/>
            <person name="Nedelcu A.M."/>
            <person name="Niyogi K."/>
            <person name="Novoselov S.V."/>
            <person name="Paulsen I.T."/>
            <person name="Pazour G."/>
            <person name="Purton S."/>
            <person name="Ral J.P."/>
            <person name="Riano-Pachon D.M."/>
            <person name="Riekhof W."/>
            <person name="Rymarquis L."/>
            <person name="Schroda M."/>
            <person name="Stern D."/>
            <person name="Umen J."/>
            <person name="Willows R."/>
            <person name="Wilson N."/>
            <person name="Zimmer S.L."/>
            <person name="Allmer J."/>
            <person name="Balk J."/>
            <person name="Bisova K."/>
            <person name="Chen C.J."/>
            <person name="Elias M."/>
            <person name="Gendler K."/>
            <person name="Hauser C."/>
            <person name="Lamb M.R."/>
            <person name="Ledford H."/>
            <person name="Long J.C."/>
            <person name="Minagawa J."/>
            <person name="Page M.D."/>
            <person name="Pan J."/>
            <person name="Pootakham W."/>
            <person name="Roje S."/>
            <person name="Rose A."/>
            <person name="Stahlberg E."/>
            <person name="Terauchi A.M."/>
            <person name="Yang P."/>
            <person name="Ball S."/>
            <person name="Bowler C."/>
            <person name="Dieckmann C.L."/>
            <person name="Gladyshev V.N."/>
            <person name="Green P."/>
            <person name="Jorgensen R."/>
            <person name="Mayfield S."/>
            <person name="Mueller-Roeber B."/>
            <person name="Rajamani S."/>
            <person name="Sayre R.T."/>
            <person name="Brokstein P."/>
            <person name="Dubchak I."/>
            <person name="Goodstein D."/>
            <person name="Hornick L."/>
            <person name="Huang Y.W."/>
            <person name="Jhaveri J."/>
            <person name="Luo Y."/>
            <person name="Martinez D."/>
            <person name="Ngau W.C."/>
            <person name="Otillar B."/>
            <person name="Poliakov A."/>
            <person name="Porter A."/>
            <person name="Szajkowski L."/>
            <person name="Werner G."/>
            <person name="Zhou K."/>
            <person name="Grigoriev I.V."/>
            <person name="Rokhsar D.S."/>
            <person name="Grossman A.R."/>
        </authorList>
    </citation>
    <scope>NUCLEOTIDE SEQUENCE [LARGE SCALE GENOMIC DNA]</scope>
    <source>
        <strain evidence="6">CC-503</strain>
    </source>
</reference>
<dbReference type="GeneID" id="5722434"/>
<dbReference type="Pfam" id="PF00806">
    <property type="entry name" value="PUF"/>
    <property type="match status" value="2"/>
</dbReference>
<dbReference type="PROSITE" id="PS50302">
    <property type="entry name" value="PUM"/>
    <property type="match status" value="2"/>
</dbReference>
<dbReference type="InterPro" id="IPR040059">
    <property type="entry name" value="PUM3"/>
</dbReference>
<dbReference type="SMART" id="SM00025">
    <property type="entry name" value="Pumilio"/>
    <property type="match status" value="4"/>
</dbReference>
<dbReference type="InterPro" id="IPR001313">
    <property type="entry name" value="Pumilio_RNA-bd_rpt"/>
</dbReference>
<dbReference type="SUPFAM" id="SSF48371">
    <property type="entry name" value="ARM repeat"/>
    <property type="match status" value="1"/>
</dbReference>
<sequence>MAKPVKAAQPAKGGKTFAKQSPGTKRKGEAAPAGGAARPAKKFRAENGKPKASEPLKKLSSKEKRATIREKKLAHKKNWEVIQDAVLLWERLRPKETPDAERKQLVNDILKKVKGKLLELVNHHTASRVIQFCIKHGGETERKAVMEEVRANIVELSKSKYGHFLVRKLINTAKKDEVPGIVRLFRGHVAQLLRQPYGADVITDLYDVAGTSDRNAMCSEFYGKEFVLFDGLAGEAGRLHSLQQLMAGAPAAKKRAILQHFAKALIPIMEKALVHPPITHRLVKDYLECSTGMTVEEAVETLSSTGEAVLRMVHTHEGAAAACMVLGYGTPKDRKKVVRAMKGHVAKMAADEWGHVVLCMALGCVDDTALTGKIVVPELKELLSEGVHEATAVRVLMQLLAPDSRRHFPPAIYDMLHPPQRTVKGSTGKAVTDLEGEEDEVLDFDVGGDGGEEDDGDELFTSKKDKKAGKAGKKGGEVAGDKAADKAKPKAKGRADQADQDADEDGGGEEGVEEGGERVLGSSKKDPAVRRRELLGSGPKSLSAALTAVVAGAAAALVRSPHGGELVVEVARGGEGGLLAELDAAGVGAVQEALVEDAARSPEEVAEAAGAGIGDDEEEVEAGVAGPAPAAAEHVFLNFFSSRALRRLLLAAAEEEDGSGGAAANFAKQLWERAVKGRCKQWVGTHAEKVLAALLHCGVPEVQAAAAKELKPLVKGPVEEWASKFLSHKDKPHHGPGAAHGKEQQQPAAVTAAPPSTTPAAKGKQQPQTPATAGGKRAAQGQDVGQSGKAKQAKRK</sequence>
<feature type="compositionally biased region" description="Basic and acidic residues" evidence="3">
    <location>
        <begin position="43"/>
        <end position="65"/>
    </location>
</feature>
<keyword evidence="6" id="KW-1185">Reference proteome</keyword>
<evidence type="ECO:0000256" key="2">
    <source>
        <dbReference type="PROSITE-ProRule" id="PRU00317"/>
    </source>
</evidence>
<dbReference type="InterPro" id="IPR011989">
    <property type="entry name" value="ARM-like"/>
</dbReference>
<evidence type="ECO:0000256" key="1">
    <source>
        <dbReference type="ARBA" id="ARBA00022737"/>
    </source>
</evidence>
<dbReference type="PROSITE" id="PS50303">
    <property type="entry name" value="PUM_HD"/>
    <property type="match status" value="1"/>
</dbReference>
<dbReference type="Gene3D" id="1.25.10.10">
    <property type="entry name" value="Leucine-rich Repeat Variant"/>
    <property type="match status" value="1"/>
</dbReference>
<dbReference type="InterPro" id="IPR033133">
    <property type="entry name" value="PUM-HD"/>
</dbReference>
<dbReference type="RefSeq" id="XP_042918624.1">
    <property type="nucleotide sequence ID" value="XM_043068529.1"/>
</dbReference>
<dbReference type="Proteomes" id="UP000006906">
    <property type="component" value="Chromosome 12"/>
</dbReference>
<dbReference type="PANTHER" id="PTHR13389:SF0">
    <property type="entry name" value="PUMILIO HOMOLOG 3"/>
    <property type="match status" value="1"/>
</dbReference>
<evidence type="ECO:0000259" key="4">
    <source>
        <dbReference type="PROSITE" id="PS50303"/>
    </source>
</evidence>
<accession>A0A2K3D4N6</accession>
<feature type="compositionally biased region" description="Acidic residues" evidence="3">
    <location>
        <begin position="498"/>
        <end position="514"/>
    </location>
</feature>
<dbReference type="ExpressionAtlas" id="A0A2K3D4N6">
    <property type="expression patterns" value="baseline"/>
</dbReference>
<evidence type="ECO:0000313" key="6">
    <source>
        <dbReference type="Proteomes" id="UP000006906"/>
    </source>
</evidence>
<protein>
    <recommendedName>
        <fullName evidence="4">PUM-HD domain-containing protein</fullName>
    </recommendedName>
</protein>
<evidence type="ECO:0000313" key="5">
    <source>
        <dbReference type="EMBL" id="PNW75494.1"/>
    </source>
</evidence>
<dbReference type="OMA" id="GKCEMWA"/>
<proteinExistence type="predicted"/>
<feature type="domain" description="PUM-HD" evidence="4">
    <location>
        <begin position="87"/>
        <end position="439"/>
    </location>
</feature>
<feature type="compositionally biased region" description="Basic and acidic residues" evidence="3">
    <location>
        <begin position="474"/>
        <end position="497"/>
    </location>
</feature>
<dbReference type="GO" id="GO:0003729">
    <property type="term" value="F:mRNA binding"/>
    <property type="evidence" value="ECO:0000318"/>
    <property type="project" value="GO_Central"/>
</dbReference>
<feature type="region of interest" description="Disordered" evidence="3">
    <location>
        <begin position="727"/>
        <end position="796"/>
    </location>
</feature>
<feature type="repeat" description="Pumilio" evidence="2">
    <location>
        <begin position="148"/>
        <end position="183"/>
    </location>
</feature>
<dbReference type="Gramene" id="PNW75494">
    <property type="protein sequence ID" value="PNW75494"/>
    <property type="gene ID" value="CHLRE_12g528950v5"/>
</dbReference>
<keyword evidence="1" id="KW-0677">Repeat</keyword>
<dbReference type="AlphaFoldDB" id="A0A2K3D4N6"/>
<dbReference type="PANTHER" id="PTHR13389">
    <property type="entry name" value="PUMILIO HOMOLOG 3"/>
    <property type="match status" value="1"/>
</dbReference>